<name>A4J2T3_DESRM</name>
<evidence type="ECO:0000313" key="2">
    <source>
        <dbReference type="EMBL" id="ABO49386.1"/>
    </source>
</evidence>
<evidence type="ECO:0000313" key="3">
    <source>
        <dbReference type="Proteomes" id="UP000001556"/>
    </source>
</evidence>
<reference evidence="2 3" key="1">
    <citation type="submission" date="2007-03" db="EMBL/GenBank/DDBJ databases">
        <title>Complete sequence of Desulfotomaculum reducens MI-1.</title>
        <authorList>
            <consortium name="US DOE Joint Genome Institute"/>
            <person name="Copeland A."/>
            <person name="Lucas S."/>
            <person name="Lapidus A."/>
            <person name="Barry K."/>
            <person name="Detter J.C."/>
            <person name="Glavina del Rio T."/>
            <person name="Hammon N."/>
            <person name="Israni S."/>
            <person name="Dalin E."/>
            <person name="Tice H."/>
            <person name="Pitluck S."/>
            <person name="Sims D."/>
            <person name="Brettin T."/>
            <person name="Bruce D."/>
            <person name="Han C."/>
            <person name="Tapia R."/>
            <person name="Schmutz J."/>
            <person name="Larimer F."/>
            <person name="Land M."/>
            <person name="Hauser L."/>
            <person name="Kyrpides N."/>
            <person name="Kim E."/>
            <person name="Tebo B.M."/>
            <person name="Richardson P."/>
        </authorList>
    </citation>
    <scope>NUCLEOTIDE SEQUENCE [LARGE SCALE GENOMIC DNA]</scope>
    <source>
        <strain evidence="2 3">MI-1</strain>
    </source>
</reference>
<proteinExistence type="predicted"/>
<dbReference type="KEGG" id="drm:Dred_0848"/>
<keyword evidence="1" id="KW-0472">Membrane</keyword>
<dbReference type="OrthoDB" id="9976461at2"/>
<keyword evidence="3" id="KW-1185">Reference proteome</keyword>
<feature type="transmembrane region" description="Helical" evidence="1">
    <location>
        <begin position="76"/>
        <end position="98"/>
    </location>
</feature>
<dbReference type="Proteomes" id="UP000001556">
    <property type="component" value="Chromosome"/>
</dbReference>
<dbReference type="EMBL" id="CP000612">
    <property type="protein sequence ID" value="ABO49386.1"/>
    <property type="molecule type" value="Genomic_DNA"/>
</dbReference>
<accession>A4J2T3</accession>
<sequence length="113" mass="12911">MTPNTTSNLGGDLGELAESNPLSMERVLTMVREENGTYVYKNHKTLHYRLNQFKAGFKLKVSTRILVNLERVRRTLAITGLVFAIVTVVLSKVIFFFTKAIRQRLISKLLAWL</sequence>
<keyword evidence="1" id="KW-1133">Transmembrane helix</keyword>
<dbReference type="AlphaFoldDB" id="A4J2T3"/>
<dbReference type="HOGENOM" id="CLU_2129437_0_0_9"/>
<evidence type="ECO:0000256" key="1">
    <source>
        <dbReference type="SAM" id="Phobius"/>
    </source>
</evidence>
<organism evidence="2 3">
    <name type="scientific">Desulforamulus reducens (strain ATCC BAA-1160 / DSM 100696 / MI-1)</name>
    <name type="common">Desulfotomaculum reducens</name>
    <dbReference type="NCBI Taxonomy" id="349161"/>
    <lineage>
        <taxon>Bacteria</taxon>
        <taxon>Bacillati</taxon>
        <taxon>Bacillota</taxon>
        <taxon>Clostridia</taxon>
        <taxon>Eubacteriales</taxon>
        <taxon>Peptococcaceae</taxon>
        <taxon>Desulforamulus</taxon>
    </lineage>
</organism>
<dbReference type="RefSeq" id="WP_011877221.1">
    <property type="nucleotide sequence ID" value="NC_009253.1"/>
</dbReference>
<gene>
    <name evidence="2" type="ordered locus">Dred_0848</name>
</gene>
<keyword evidence="1" id="KW-0812">Transmembrane</keyword>
<protein>
    <submittedName>
        <fullName evidence="2">Uncharacterized protein</fullName>
    </submittedName>
</protein>